<sequence length="152" mass="16518">MTRRTVRKTQRGNMAIEFSIVFPLFFVVFYAIVTYSIIFVAQQSLTLAAEEGARAALRFQANAQTVDDALARRATAACETAKNLTNWLASAAQCSAAPAPCTYDASLRCIQVTLNYGYAQRPLVPTLPLFGLALPGSLIARAMVQLDPDNVL</sequence>
<feature type="domain" description="TadE-like" evidence="2">
    <location>
        <begin position="12"/>
        <end position="54"/>
    </location>
</feature>
<evidence type="ECO:0000259" key="2">
    <source>
        <dbReference type="Pfam" id="PF07811"/>
    </source>
</evidence>
<name>A0A158HIM4_CABCO</name>
<gene>
    <name evidence="3" type="ORF">AWB70_03375</name>
</gene>
<protein>
    <submittedName>
        <fullName evidence="3">TadE family protein</fullName>
    </submittedName>
</protein>
<dbReference type="RefSeq" id="WP_053570587.1">
    <property type="nucleotide sequence ID" value="NZ_FCNY02000008.1"/>
</dbReference>
<keyword evidence="1" id="KW-0472">Membrane</keyword>
<keyword evidence="1" id="KW-0812">Transmembrane</keyword>
<dbReference type="AlphaFoldDB" id="A0A158HIM4"/>
<reference evidence="4" key="1">
    <citation type="submission" date="2016-01" db="EMBL/GenBank/DDBJ databases">
        <authorList>
            <person name="Peeters C."/>
        </authorList>
    </citation>
    <scope>NUCLEOTIDE SEQUENCE [LARGE SCALE GENOMIC DNA]</scope>
</reference>
<evidence type="ECO:0000256" key="1">
    <source>
        <dbReference type="SAM" id="Phobius"/>
    </source>
</evidence>
<accession>A0A158HIM4</accession>
<dbReference type="Proteomes" id="UP000054740">
    <property type="component" value="Unassembled WGS sequence"/>
</dbReference>
<proteinExistence type="predicted"/>
<evidence type="ECO:0000313" key="4">
    <source>
        <dbReference type="Proteomes" id="UP000054740"/>
    </source>
</evidence>
<dbReference type="EMBL" id="FCNY02000008">
    <property type="protein sequence ID" value="SAL44242.1"/>
    <property type="molecule type" value="Genomic_DNA"/>
</dbReference>
<evidence type="ECO:0000313" key="3">
    <source>
        <dbReference type="EMBL" id="SAL44242.1"/>
    </source>
</evidence>
<keyword evidence="1" id="KW-1133">Transmembrane helix</keyword>
<dbReference type="Pfam" id="PF07811">
    <property type="entry name" value="TadE"/>
    <property type="match status" value="1"/>
</dbReference>
<feature type="transmembrane region" description="Helical" evidence="1">
    <location>
        <begin position="20"/>
        <end position="41"/>
    </location>
</feature>
<organism evidence="3 4">
    <name type="scientific">Caballeronia cordobensis</name>
    <name type="common">Burkholderia cordobensis</name>
    <dbReference type="NCBI Taxonomy" id="1353886"/>
    <lineage>
        <taxon>Bacteria</taxon>
        <taxon>Pseudomonadati</taxon>
        <taxon>Pseudomonadota</taxon>
        <taxon>Betaproteobacteria</taxon>
        <taxon>Burkholderiales</taxon>
        <taxon>Burkholderiaceae</taxon>
        <taxon>Caballeronia</taxon>
    </lineage>
</organism>
<dbReference type="InterPro" id="IPR012495">
    <property type="entry name" value="TadE-like_dom"/>
</dbReference>
<keyword evidence="4" id="KW-1185">Reference proteome</keyword>